<dbReference type="EMBL" id="JH687793">
    <property type="protein sequence ID" value="EJD41445.1"/>
    <property type="molecule type" value="Genomic_DNA"/>
</dbReference>
<sequence>MPFDDLPVELAALIEREIGLWKNSAIAPLILVSRAYRQTFTCLLYRTVVLSNARSFAAFLSLADAGEENILLLEHVRSLSIWRAADEPDYVDYLAHGPAIINACPNLVNLQLAPLLAPADLLLLALKPRIQRIWTYDTTMGASLLSDRPTVLTLNSPATHLHVADIDSFTITASVSQNAFPCLAVFSTTCPGWFATPVAARVAQAIGNVLKLPTISRVVVHLMCAKGTDYKSCTVRQALRDLDDARVFAVAATPELQTQWRITGLDMWRRDVTGLDSMWETGEQLCPA</sequence>
<reference evidence="2" key="1">
    <citation type="journal article" date="2012" name="Science">
        <title>The Paleozoic origin of enzymatic lignin decomposition reconstructed from 31 fungal genomes.</title>
        <authorList>
            <person name="Floudas D."/>
            <person name="Binder M."/>
            <person name="Riley R."/>
            <person name="Barry K."/>
            <person name="Blanchette R.A."/>
            <person name="Henrissat B."/>
            <person name="Martinez A.T."/>
            <person name="Otillar R."/>
            <person name="Spatafora J.W."/>
            <person name="Yadav J.S."/>
            <person name="Aerts A."/>
            <person name="Benoit I."/>
            <person name="Boyd A."/>
            <person name="Carlson A."/>
            <person name="Copeland A."/>
            <person name="Coutinho P.M."/>
            <person name="de Vries R.P."/>
            <person name="Ferreira P."/>
            <person name="Findley K."/>
            <person name="Foster B."/>
            <person name="Gaskell J."/>
            <person name="Glotzer D."/>
            <person name="Gorecki P."/>
            <person name="Heitman J."/>
            <person name="Hesse C."/>
            <person name="Hori C."/>
            <person name="Igarashi K."/>
            <person name="Jurgens J.A."/>
            <person name="Kallen N."/>
            <person name="Kersten P."/>
            <person name="Kohler A."/>
            <person name="Kuees U."/>
            <person name="Kumar T.K.A."/>
            <person name="Kuo A."/>
            <person name="LaButti K."/>
            <person name="Larrondo L.F."/>
            <person name="Lindquist E."/>
            <person name="Ling A."/>
            <person name="Lombard V."/>
            <person name="Lucas S."/>
            <person name="Lundell T."/>
            <person name="Martin R."/>
            <person name="McLaughlin D.J."/>
            <person name="Morgenstern I."/>
            <person name="Morin E."/>
            <person name="Murat C."/>
            <person name="Nagy L.G."/>
            <person name="Nolan M."/>
            <person name="Ohm R.A."/>
            <person name="Patyshakuliyeva A."/>
            <person name="Rokas A."/>
            <person name="Ruiz-Duenas F.J."/>
            <person name="Sabat G."/>
            <person name="Salamov A."/>
            <person name="Samejima M."/>
            <person name="Schmutz J."/>
            <person name="Slot J.C."/>
            <person name="St John F."/>
            <person name="Stenlid J."/>
            <person name="Sun H."/>
            <person name="Sun S."/>
            <person name="Syed K."/>
            <person name="Tsang A."/>
            <person name="Wiebenga A."/>
            <person name="Young D."/>
            <person name="Pisabarro A."/>
            <person name="Eastwood D.C."/>
            <person name="Martin F."/>
            <person name="Cullen D."/>
            <person name="Grigoriev I.V."/>
            <person name="Hibbett D.S."/>
        </authorList>
    </citation>
    <scope>NUCLEOTIDE SEQUENCE [LARGE SCALE GENOMIC DNA]</scope>
    <source>
        <strain evidence="2">TFB10046</strain>
    </source>
</reference>
<dbReference type="AlphaFoldDB" id="J0WXH0"/>
<dbReference type="KEGG" id="adl:AURDEDRAFT_186589"/>
<evidence type="ECO:0000313" key="1">
    <source>
        <dbReference type="EMBL" id="EJD41445.1"/>
    </source>
</evidence>
<dbReference type="Proteomes" id="UP000006514">
    <property type="component" value="Unassembled WGS sequence"/>
</dbReference>
<accession>J0WXH0</accession>
<protein>
    <submittedName>
        <fullName evidence="1">Uncharacterized protein</fullName>
    </submittedName>
</protein>
<evidence type="ECO:0000313" key="2">
    <source>
        <dbReference type="Proteomes" id="UP000006514"/>
    </source>
</evidence>
<name>J0WXH0_AURST</name>
<proteinExistence type="predicted"/>
<keyword evidence="2" id="KW-1185">Reference proteome</keyword>
<dbReference type="OrthoDB" id="3145912at2759"/>
<dbReference type="InParanoid" id="J0WXH0"/>
<organism evidence="1 2">
    <name type="scientific">Auricularia subglabra (strain TFB-10046 / SS5)</name>
    <name type="common">White-rot fungus</name>
    <name type="synonym">Auricularia delicata (strain TFB10046)</name>
    <dbReference type="NCBI Taxonomy" id="717982"/>
    <lineage>
        <taxon>Eukaryota</taxon>
        <taxon>Fungi</taxon>
        <taxon>Dikarya</taxon>
        <taxon>Basidiomycota</taxon>
        <taxon>Agaricomycotina</taxon>
        <taxon>Agaricomycetes</taxon>
        <taxon>Auriculariales</taxon>
        <taxon>Auriculariaceae</taxon>
        <taxon>Auricularia</taxon>
    </lineage>
</organism>
<gene>
    <name evidence="1" type="ORF">AURDEDRAFT_186589</name>
</gene>